<feature type="domain" description="TNFR-Cys" evidence="16">
    <location>
        <begin position="105"/>
        <end position="146"/>
    </location>
</feature>
<dbReference type="GO" id="GO:0005886">
    <property type="term" value="C:plasma membrane"/>
    <property type="evidence" value="ECO:0007669"/>
    <property type="project" value="UniProtKB-SubCell"/>
</dbReference>
<reference evidence="17" key="1">
    <citation type="submission" date="2025-08" db="UniProtKB">
        <authorList>
            <consortium name="Ensembl"/>
        </authorList>
    </citation>
    <scope>IDENTIFICATION</scope>
</reference>
<dbReference type="PANTHER" id="PTHR46605">
    <property type="entry name" value="TUMOR NECROSIS FACTOR RECEPTOR"/>
    <property type="match status" value="1"/>
</dbReference>
<evidence type="ECO:0000256" key="2">
    <source>
        <dbReference type="ARBA" id="ARBA00022475"/>
    </source>
</evidence>
<dbReference type="PROSITE" id="PS50017">
    <property type="entry name" value="DEATH_DOMAIN"/>
    <property type="match status" value="1"/>
</dbReference>
<dbReference type="GO" id="GO:0009986">
    <property type="term" value="C:cell surface"/>
    <property type="evidence" value="ECO:0007669"/>
    <property type="project" value="TreeGrafter"/>
</dbReference>
<feature type="compositionally biased region" description="Polar residues" evidence="12">
    <location>
        <begin position="217"/>
        <end position="228"/>
    </location>
</feature>
<dbReference type="SUPFAM" id="SSF47986">
    <property type="entry name" value="DEATH domain"/>
    <property type="match status" value="1"/>
</dbReference>
<evidence type="ECO:0000259" key="16">
    <source>
        <dbReference type="PROSITE" id="PS50050"/>
    </source>
</evidence>
<feature type="chain" id="PRO_5034163724" description="Tumor necrosis factor receptor superfamily member 16" evidence="14">
    <location>
        <begin position="24"/>
        <end position="412"/>
    </location>
</feature>
<feature type="disulfide bond" evidence="11">
    <location>
        <begin position="125"/>
        <end position="138"/>
    </location>
</feature>
<keyword evidence="3 13" id="KW-0812">Transmembrane</keyword>
<dbReference type="InterPro" id="IPR034046">
    <property type="entry name" value="TNFRSF16_N"/>
</dbReference>
<feature type="repeat" description="TNFR-Cys" evidence="11">
    <location>
        <begin position="61"/>
        <end position="102"/>
    </location>
</feature>
<dbReference type="PRINTS" id="PR01966">
    <property type="entry name" value="TNFACTORR16"/>
</dbReference>
<feature type="disulfide bond" evidence="11">
    <location>
        <begin position="149"/>
        <end position="164"/>
    </location>
</feature>
<evidence type="ECO:0000256" key="9">
    <source>
        <dbReference type="ARBA" id="ARBA00023157"/>
    </source>
</evidence>
<feature type="disulfide bond" evidence="11">
    <location>
        <begin position="128"/>
        <end position="146"/>
    </location>
</feature>
<evidence type="ECO:0000256" key="3">
    <source>
        <dbReference type="ARBA" id="ARBA00022692"/>
    </source>
</evidence>
<dbReference type="Gene3D" id="1.10.533.10">
    <property type="entry name" value="Death Domain, Fas"/>
    <property type="match status" value="1"/>
</dbReference>
<feature type="signal peptide" evidence="14">
    <location>
        <begin position="1"/>
        <end position="23"/>
    </location>
</feature>
<dbReference type="SMART" id="SM00005">
    <property type="entry name" value="DEATH"/>
    <property type="match status" value="1"/>
</dbReference>
<evidence type="ECO:0000256" key="14">
    <source>
        <dbReference type="SAM" id="SignalP"/>
    </source>
</evidence>
<dbReference type="InterPro" id="IPR011029">
    <property type="entry name" value="DEATH-like_dom_sf"/>
</dbReference>
<comment type="subcellular location">
    <subcellularLocation>
        <location evidence="1">Cell membrane</location>
        <topology evidence="1">Single-pass membrane protein</topology>
    </subcellularLocation>
</comment>
<evidence type="ECO:0000256" key="4">
    <source>
        <dbReference type="ARBA" id="ARBA00022703"/>
    </source>
</evidence>
<evidence type="ECO:0000256" key="12">
    <source>
        <dbReference type="SAM" id="MobiDB-lite"/>
    </source>
</evidence>
<keyword evidence="7 13" id="KW-1133">Transmembrane helix</keyword>
<dbReference type="GO" id="GO:0007266">
    <property type="term" value="P:Rho protein signal transduction"/>
    <property type="evidence" value="ECO:0007669"/>
    <property type="project" value="TreeGrafter"/>
</dbReference>
<dbReference type="PROSITE" id="PS50050">
    <property type="entry name" value="TNFR_NGFR_2"/>
    <property type="match status" value="3"/>
</dbReference>
<reference evidence="17" key="2">
    <citation type="submission" date="2025-09" db="UniProtKB">
        <authorList>
            <consortium name="Ensembl"/>
        </authorList>
    </citation>
    <scope>IDENTIFICATION</scope>
</reference>
<evidence type="ECO:0000256" key="8">
    <source>
        <dbReference type="ARBA" id="ARBA00023136"/>
    </source>
</evidence>
<dbReference type="Pfam" id="PF00020">
    <property type="entry name" value="TNFR_c6"/>
    <property type="match status" value="3"/>
</dbReference>
<evidence type="ECO:0000256" key="5">
    <source>
        <dbReference type="ARBA" id="ARBA00022729"/>
    </source>
</evidence>
<evidence type="ECO:0000259" key="15">
    <source>
        <dbReference type="PROSITE" id="PS50017"/>
    </source>
</evidence>
<keyword evidence="5 14" id="KW-0732">Signal</keyword>
<sequence>MKLTRSPLCLLLLAQLFPAAVSARQSCKSRHFTSLGACCDLCSPGYGVATPCGNANTECEPCTENVTFSSVSSATEPCQPCSRCPEHIPVAEACTPTHNTVCTTQCTPGHYLHAENGSSSQCLPCQVCLQGYGAAALCGPTADTLCQECPEGFYSEEKSYSAPCLPCRPECNESEVMIRACSPLSDRLCMDRELQILKRSQGDFRKDYPKKPPLSESEGSASPNTSSEFVPPLVDHSKNIIPVYCSILAAVVLGLLAYVAFKCWNTCKQKKQLAKARASELGASPEGEKLHSDSGVFLDTHSLQEPHPLSKVQRVEPWLYSSLPPHRQEEVERLLEGPSHSKDWRCLASQLGYEEEAIATFGRGEAPAHTLLSDWSAKEGATLEALCAALAGVERPDVVENLTGPAEASSVV</sequence>
<feature type="domain" description="TNFR-Cys" evidence="16">
    <location>
        <begin position="61"/>
        <end position="102"/>
    </location>
</feature>
<evidence type="ECO:0008006" key="19">
    <source>
        <dbReference type="Google" id="ProtNLM"/>
    </source>
</evidence>
<dbReference type="Gene3D" id="2.10.50.10">
    <property type="entry name" value="Tumor Necrosis Factor Receptor, subunit A, domain 2"/>
    <property type="match status" value="3"/>
</dbReference>
<dbReference type="CDD" id="cd08311">
    <property type="entry name" value="Death_p75NR"/>
    <property type="match status" value="1"/>
</dbReference>
<comment type="caution">
    <text evidence="11">Lacks conserved residue(s) required for the propagation of feature annotation.</text>
</comment>
<evidence type="ECO:0000256" key="6">
    <source>
        <dbReference type="ARBA" id="ARBA00022737"/>
    </source>
</evidence>
<dbReference type="CDD" id="cd13416">
    <property type="entry name" value="TNFRSF16"/>
    <property type="match status" value="1"/>
</dbReference>
<feature type="repeat" description="TNFR-Cys" evidence="11">
    <location>
        <begin position="148"/>
        <end position="189"/>
    </location>
</feature>
<dbReference type="InterPro" id="IPR052302">
    <property type="entry name" value="Neurotrophin_rcpt-DD"/>
</dbReference>
<dbReference type="PANTHER" id="PTHR46605:SF1">
    <property type="entry name" value="DEATH DOMAIN-CONTAINING MEMBRANE PROTEIN NRADD"/>
    <property type="match status" value="1"/>
</dbReference>
<evidence type="ECO:0000256" key="7">
    <source>
        <dbReference type="ARBA" id="ARBA00022989"/>
    </source>
</evidence>
<keyword evidence="10" id="KW-0325">Glycoprotein</keyword>
<evidence type="ECO:0000256" key="1">
    <source>
        <dbReference type="ARBA" id="ARBA00004162"/>
    </source>
</evidence>
<evidence type="ECO:0000256" key="10">
    <source>
        <dbReference type="ARBA" id="ARBA00023180"/>
    </source>
</evidence>
<dbReference type="InterPro" id="IPR022325">
    <property type="entry name" value="TNFR_16"/>
</dbReference>
<proteinExistence type="predicted"/>
<accession>A0A8C8SYB2</accession>
<keyword evidence="2" id="KW-1003">Cell membrane</keyword>
<keyword evidence="18" id="KW-1185">Reference proteome</keyword>
<dbReference type="AlphaFoldDB" id="A0A8C8SYB2"/>
<evidence type="ECO:0000256" key="11">
    <source>
        <dbReference type="PROSITE-ProRule" id="PRU00206"/>
    </source>
</evidence>
<keyword evidence="6" id="KW-0677">Repeat</keyword>
<dbReference type="Pfam" id="PF00531">
    <property type="entry name" value="Death"/>
    <property type="match status" value="1"/>
</dbReference>
<dbReference type="Pfam" id="PF18422">
    <property type="entry name" value="TNFR_16_TM"/>
    <property type="match status" value="1"/>
</dbReference>
<keyword evidence="4" id="KW-0053">Apoptosis</keyword>
<name>A0A8C8SYB2_9SAUR</name>
<dbReference type="SUPFAM" id="SSF57586">
    <property type="entry name" value="TNF receptor-like"/>
    <property type="match status" value="2"/>
</dbReference>
<feature type="domain" description="TNFR-Cys" evidence="16">
    <location>
        <begin position="148"/>
        <end position="189"/>
    </location>
</feature>
<keyword evidence="8 13" id="KW-0472">Membrane</keyword>
<dbReference type="Gene3D" id="6.10.250.1780">
    <property type="match status" value="1"/>
</dbReference>
<feature type="repeat" description="TNFR-Cys" evidence="11">
    <location>
        <begin position="105"/>
        <end position="146"/>
    </location>
</feature>
<feature type="disulfide bond" evidence="11">
    <location>
        <begin position="171"/>
        <end position="189"/>
    </location>
</feature>
<dbReference type="Proteomes" id="UP000694393">
    <property type="component" value="Unplaced"/>
</dbReference>
<protein>
    <recommendedName>
        <fullName evidence="19">Tumor necrosis factor receptor superfamily member 16</fullName>
    </recommendedName>
</protein>
<dbReference type="InterPro" id="IPR041448">
    <property type="entry name" value="TNFR16_TM"/>
</dbReference>
<dbReference type="InterPro" id="IPR001368">
    <property type="entry name" value="TNFR/NGFR_Cys_rich_reg"/>
</dbReference>
<evidence type="ECO:0000313" key="17">
    <source>
        <dbReference type="Ensembl" id="ENSPCEP00000026246.1"/>
    </source>
</evidence>
<keyword evidence="9 11" id="KW-1015">Disulfide bond</keyword>
<evidence type="ECO:0000313" key="18">
    <source>
        <dbReference type="Proteomes" id="UP000694393"/>
    </source>
</evidence>
<dbReference type="PROSITE" id="PS00652">
    <property type="entry name" value="TNFR_NGFR_1"/>
    <property type="match status" value="2"/>
</dbReference>
<feature type="disulfide bond" evidence="11">
    <location>
        <begin position="81"/>
        <end position="94"/>
    </location>
</feature>
<organism evidence="17 18">
    <name type="scientific">Pelusios castaneus</name>
    <name type="common">West African mud turtle</name>
    <dbReference type="NCBI Taxonomy" id="367368"/>
    <lineage>
        <taxon>Eukaryota</taxon>
        <taxon>Metazoa</taxon>
        <taxon>Chordata</taxon>
        <taxon>Craniata</taxon>
        <taxon>Vertebrata</taxon>
        <taxon>Euteleostomi</taxon>
        <taxon>Archelosauria</taxon>
        <taxon>Testudinata</taxon>
        <taxon>Testudines</taxon>
        <taxon>Pleurodira</taxon>
        <taxon>Pelomedusidae</taxon>
        <taxon>Pelusios</taxon>
    </lineage>
</organism>
<dbReference type="Ensembl" id="ENSPCET00000027120.1">
    <property type="protein sequence ID" value="ENSPCEP00000026246.1"/>
    <property type="gene ID" value="ENSPCEG00000019695.1"/>
</dbReference>
<dbReference type="GO" id="GO:0005035">
    <property type="term" value="F:death receptor activity"/>
    <property type="evidence" value="ECO:0007669"/>
    <property type="project" value="TreeGrafter"/>
</dbReference>
<feature type="domain" description="Death" evidence="15">
    <location>
        <begin position="343"/>
        <end position="406"/>
    </location>
</feature>
<dbReference type="InterPro" id="IPR000488">
    <property type="entry name" value="Death_dom"/>
</dbReference>
<feature type="transmembrane region" description="Helical" evidence="13">
    <location>
        <begin position="241"/>
        <end position="261"/>
    </location>
</feature>
<dbReference type="GO" id="GO:0015026">
    <property type="term" value="F:coreceptor activity"/>
    <property type="evidence" value="ECO:0007669"/>
    <property type="project" value="TreeGrafter"/>
</dbReference>
<dbReference type="SMART" id="SM00208">
    <property type="entry name" value="TNFR"/>
    <property type="match status" value="4"/>
</dbReference>
<feature type="disulfide bond" evidence="11">
    <location>
        <begin position="84"/>
        <end position="102"/>
    </location>
</feature>
<dbReference type="GO" id="GO:0048406">
    <property type="term" value="F:nerve growth factor binding"/>
    <property type="evidence" value="ECO:0007669"/>
    <property type="project" value="TreeGrafter"/>
</dbReference>
<dbReference type="GO" id="GO:0006915">
    <property type="term" value="P:apoptotic process"/>
    <property type="evidence" value="ECO:0007669"/>
    <property type="project" value="UniProtKB-KW"/>
</dbReference>
<feature type="region of interest" description="Disordered" evidence="12">
    <location>
        <begin position="204"/>
        <end position="228"/>
    </location>
</feature>
<evidence type="ECO:0000256" key="13">
    <source>
        <dbReference type="SAM" id="Phobius"/>
    </source>
</evidence>